<keyword evidence="2" id="KW-1185">Reference proteome</keyword>
<dbReference type="EMBL" id="JACGWS010000009">
    <property type="protein sequence ID" value="MBC8755939.1"/>
    <property type="molecule type" value="Genomic_DNA"/>
</dbReference>
<dbReference type="Proteomes" id="UP000619238">
    <property type="component" value="Unassembled WGS sequence"/>
</dbReference>
<gene>
    <name evidence="1" type="ORF">H2O64_14770</name>
</gene>
<sequence>MKKKNLKTLNLKRATISSLTAKTLNGGTDIFTIIIRTTDYATVGTCSKFAACDSDGICPVGVPKTRFVNIDTKPASACIRH</sequence>
<evidence type="ECO:0000313" key="1">
    <source>
        <dbReference type="EMBL" id="MBC8755939.1"/>
    </source>
</evidence>
<accession>A0ABR7QBH4</accession>
<dbReference type="RefSeq" id="WP_187562982.1">
    <property type="nucleotide sequence ID" value="NZ_JACGWS010000009.1"/>
</dbReference>
<evidence type="ECO:0000313" key="2">
    <source>
        <dbReference type="Proteomes" id="UP000619238"/>
    </source>
</evidence>
<proteinExistence type="predicted"/>
<comment type="caution">
    <text evidence="1">The sequence shown here is derived from an EMBL/GenBank/DDBJ whole genome shotgun (WGS) entry which is preliminary data.</text>
</comment>
<protein>
    <submittedName>
        <fullName evidence="1">Uncharacterized protein</fullName>
    </submittedName>
</protein>
<organism evidence="1 2">
    <name type="scientific">Kordia aestuariivivens</name>
    <dbReference type="NCBI Taxonomy" id="2759037"/>
    <lineage>
        <taxon>Bacteria</taxon>
        <taxon>Pseudomonadati</taxon>
        <taxon>Bacteroidota</taxon>
        <taxon>Flavobacteriia</taxon>
        <taxon>Flavobacteriales</taxon>
        <taxon>Flavobacteriaceae</taxon>
        <taxon>Kordia</taxon>
    </lineage>
</organism>
<reference evidence="1 2" key="1">
    <citation type="submission" date="2020-07" db="EMBL/GenBank/DDBJ databases">
        <title>Description of Kordia aestuariivivens sp. nov., isolated from a tidal flat.</title>
        <authorList>
            <person name="Park S."/>
            <person name="Yoon J.-H."/>
        </authorList>
    </citation>
    <scope>NUCLEOTIDE SEQUENCE [LARGE SCALE GENOMIC DNA]</scope>
    <source>
        <strain evidence="1 2">YSTF-M3</strain>
    </source>
</reference>
<name>A0ABR7QBH4_9FLAO</name>